<accession>A0A919Y8P7</accession>
<sequence length="174" mass="20179">MQLSREDWIKAGLRKLALAGIDAVRVEVLARELKISKGSFYHHFEDRSDLLESMIDYWEEHATRNIINELEVHNSPSLERILQVSFAPNEENKQIEFAIYAWAKRSPELSARIAEIENQRIRYVAKLYEHRGLKPAAALSRAKLAYLVYLGWMTRFGAKADLDMEDTFSLLLDI</sequence>
<keyword evidence="5" id="KW-1185">Reference proteome</keyword>
<feature type="DNA-binding region" description="H-T-H motif" evidence="2">
    <location>
        <begin position="25"/>
        <end position="44"/>
    </location>
</feature>
<dbReference type="SUPFAM" id="SSF46689">
    <property type="entry name" value="Homeodomain-like"/>
    <property type="match status" value="1"/>
</dbReference>
<dbReference type="Proteomes" id="UP000682811">
    <property type="component" value="Unassembled WGS sequence"/>
</dbReference>
<evidence type="ECO:0000256" key="2">
    <source>
        <dbReference type="PROSITE-ProRule" id="PRU00335"/>
    </source>
</evidence>
<dbReference type="PANTHER" id="PTHR43479">
    <property type="entry name" value="ACREF/ENVCD OPERON REPRESSOR-RELATED"/>
    <property type="match status" value="1"/>
</dbReference>
<dbReference type="InterPro" id="IPR001647">
    <property type="entry name" value="HTH_TetR"/>
</dbReference>
<evidence type="ECO:0000313" key="4">
    <source>
        <dbReference type="EMBL" id="GIO46264.1"/>
    </source>
</evidence>
<protein>
    <submittedName>
        <fullName evidence="4">TetR family transcriptional regulator</fullName>
    </submittedName>
</protein>
<evidence type="ECO:0000256" key="1">
    <source>
        <dbReference type="ARBA" id="ARBA00023125"/>
    </source>
</evidence>
<gene>
    <name evidence="4" type="ORF">J34TS1_10290</name>
</gene>
<organism evidence="4 5">
    <name type="scientific">Paenibacillus azoreducens</name>
    <dbReference type="NCBI Taxonomy" id="116718"/>
    <lineage>
        <taxon>Bacteria</taxon>
        <taxon>Bacillati</taxon>
        <taxon>Bacillota</taxon>
        <taxon>Bacilli</taxon>
        <taxon>Bacillales</taxon>
        <taxon>Paenibacillaceae</taxon>
        <taxon>Paenibacillus</taxon>
    </lineage>
</organism>
<reference evidence="4 5" key="1">
    <citation type="submission" date="2021-03" db="EMBL/GenBank/DDBJ databases">
        <title>Antimicrobial resistance genes in bacteria isolated from Japanese honey, and their potential for conferring macrolide and lincosamide resistance in the American foulbrood pathogen Paenibacillus larvae.</title>
        <authorList>
            <person name="Okamoto M."/>
            <person name="Kumagai M."/>
            <person name="Kanamori H."/>
            <person name="Takamatsu D."/>
        </authorList>
    </citation>
    <scope>NUCLEOTIDE SEQUENCE [LARGE SCALE GENOMIC DNA]</scope>
    <source>
        <strain evidence="4 5">J34TS1</strain>
    </source>
</reference>
<dbReference type="PROSITE" id="PS50977">
    <property type="entry name" value="HTH_TETR_2"/>
    <property type="match status" value="1"/>
</dbReference>
<dbReference type="EMBL" id="BORT01000003">
    <property type="protein sequence ID" value="GIO46264.1"/>
    <property type="molecule type" value="Genomic_DNA"/>
</dbReference>
<dbReference type="AlphaFoldDB" id="A0A919Y8P7"/>
<evidence type="ECO:0000313" key="5">
    <source>
        <dbReference type="Proteomes" id="UP000682811"/>
    </source>
</evidence>
<dbReference type="Pfam" id="PF00440">
    <property type="entry name" value="TetR_N"/>
    <property type="match status" value="1"/>
</dbReference>
<dbReference type="InterPro" id="IPR009057">
    <property type="entry name" value="Homeodomain-like_sf"/>
</dbReference>
<dbReference type="Gene3D" id="1.10.357.10">
    <property type="entry name" value="Tetracycline Repressor, domain 2"/>
    <property type="match status" value="1"/>
</dbReference>
<comment type="caution">
    <text evidence="4">The sequence shown here is derived from an EMBL/GenBank/DDBJ whole genome shotgun (WGS) entry which is preliminary data.</text>
</comment>
<feature type="domain" description="HTH tetR-type" evidence="3">
    <location>
        <begin position="2"/>
        <end position="62"/>
    </location>
</feature>
<dbReference type="InterPro" id="IPR050624">
    <property type="entry name" value="HTH-type_Tx_Regulator"/>
</dbReference>
<dbReference type="RefSeq" id="WP_212977453.1">
    <property type="nucleotide sequence ID" value="NZ_AP025343.1"/>
</dbReference>
<dbReference type="PANTHER" id="PTHR43479:SF11">
    <property type="entry name" value="ACREF_ENVCD OPERON REPRESSOR-RELATED"/>
    <property type="match status" value="1"/>
</dbReference>
<proteinExistence type="predicted"/>
<keyword evidence="1 2" id="KW-0238">DNA-binding</keyword>
<evidence type="ECO:0000259" key="3">
    <source>
        <dbReference type="PROSITE" id="PS50977"/>
    </source>
</evidence>
<name>A0A919Y8P7_9BACL</name>
<dbReference type="GO" id="GO:0003677">
    <property type="term" value="F:DNA binding"/>
    <property type="evidence" value="ECO:0007669"/>
    <property type="project" value="UniProtKB-UniRule"/>
</dbReference>